<accession>A0A3N0Y1F7</accession>
<dbReference type="Gene3D" id="2.40.70.10">
    <property type="entry name" value="Acid Proteases"/>
    <property type="match status" value="1"/>
</dbReference>
<dbReference type="Proteomes" id="UP000281406">
    <property type="component" value="Unassembled WGS sequence"/>
</dbReference>
<dbReference type="Pfam" id="PF13650">
    <property type="entry name" value="Asp_protease_2"/>
    <property type="match status" value="1"/>
</dbReference>
<protein>
    <recommendedName>
        <fullName evidence="3">Retrotransposon-derived protein PEG10</fullName>
    </recommendedName>
</protein>
<dbReference type="CDD" id="cd00303">
    <property type="entry name" value="retropepsin_like"/>
    <property type="match status" value="1"/>
</dbReference>
<reference evidence="1 2" key="1">
    <citation type="submission" date="2018-10" db="EMBL/GenBank/DDBJ databases">
        <title>Genome assembly for a Yunnan-Guizhou Plateau 3E fish, Anabarilius grahami (Regan), and its evolutionary and genetic applications.</title>
        <authorList>
            <person name="Jiang W."/>
        </authorList>
    </citation>
    <scope>NUCLEOTIDE SEQUENCE [LARGE SCALE GENOMIC DNA]</scope>
    <source>
        <strain evidence="1">AG-KIZ</strain>
        <tissue evidence="1">Muscle</tissue>
    </source>
</reference>
<evidence type="ECO:0008006" key="3">
    <source>
        <dbReference type="Google" id="ProtNLM"/>
    </source>
</evidence>
<comment type="caution">
    <text evidence="1">The sequence shown here is derived from an EMBL/GenBank/DDBJ whole genome shotgun (WGS) entry which is preliminary data.</text>
</comment>
<organism evidence="1 2">
    <name type="scientific">Anabarilius grahami</name>
    <name type="common">Kanglang fish</name>
    <name type="synonym">Barilius grahami</name>
    <dbReference type="NCBI Taxonomy" id="495550"/>
    <lineage>
        <taxon>Eukaryota</taxon>
        <taxon>Metazoa</taxon>
        <taxon>Chordata</taxon>
        <taxon>Craniata</taxon>
        <taxon>Vertebrata</taxon>
        <taxon>Euteleostomi</taxon>
        <taxon>Actinopterygii</taxon>
        <taxon>Neopterygii</taxon>
        <taxon>Teleostei</taxon>
        <taxon>Ostariophysi</taxon>
        <taxon>Cypriniformes</taxon>
        <taxon>Xenocyprididae</taxon>
        <taxon>Xenocypridinae</taxon>
        <taxon>Xenocypridinae incertae sedis</taxon>
        <taxon>Anabarilius</taxon>
    </lineage>
</organism>
<evidence type="ECO:0000313" key="2">
    <source>
        <dbReference type="Proteomes" id="UP000281406"/>
    </source>
</evidence>
<name>A0A3N0Y1F7_ANAGA</name>
<proteinExistence type="predicted"/>
<dbReference type="AlphaFoldDB" id="A0A3N0Y1F7"/>
<dbReference type="SUPFAM" id="SSF50630">
    <property type="entry name" value="Acid proteases"/>
    <property type="match status" value="1"/>
</dbReference>
<gene>
    <name evidence="1" type="ORF">DPX16_21309</name>
</gene>
<evidence type="ECO:0000313" key="1">
    <source>
        <dbReference type="EMBL" id="ROK54670.1"/>
    </source>
</evidence>
<sequence length="347" mass="38494">MDIANALVWAPMTAQPHIVPVNTADFLSGQTFQEVCILVHMQEPVVPPHTKGGAVWLHIQQTVVPPYTKGEDQTNTAEHHYEHPGSISRARGRITLSTLHRSTRIFTSKHFRIHRRLFLTTCRRQSHGQTGALLWFNGGLQRIPPAMLAGPGVTLQATGERCLLPHAMTLPAIGGHHLPFTVRTLRATSALLDSGSAGNFISGALCRQLKLKTTATPSTYQIHLVTERPLSRKQVRFSTGPIQIQVGILLVEQLHLLVLEESTADMILGRPWLEQHNPVISWKTGEILKWGDNCFLDCFPELPIPTSPCSEDLPVCAISSLSSVNYICKRKDKYHSSIHICHLSNLP</sequence>
<keyword evidence="2" id="KW-1185">Reference proteome</keyword>
<dbReference type="EMBL" id="RJVU01056427">
    <property type="protein sequence ID" value="ROK54670.1"/>
    <property type="molecule type" value="Genomic_DNA"/>
</dbReference>
<dbReference type="InterPro" id="IPR021109">
    <property type="entry name" value="Peptidase_aspartic_dom_sf"/>
</dbReference>